<name>A0A0B5JDP8_9VIRU</name>
<dbReference type="GeneID" id="23462774"/>
<evidence type="ECO:0000313" key="2">
    <source>
        <dbReference type="EMBL" id="AJF97857.1"/>
    </source>
</evidence>
<proteinExistence type="predicted"/>
<dbReference type="RefSeq" id="YP_009120092.1">
    <property type="nucleotide sequence ID" value="NC_026440.1"/>
</dbReference>
<feature type="transmembrane region" description="Helical" evidence="1">
    <location>
        <begin position="59"/>
        <end position="81"/>
    </location>
</feature>
<organism evidence="2 3">
    <name type="scientific">Pandoravirus inopinatum</name>
    <dbReference type="NCBI Taxonomy" id="1605721"/>
    <lineage>
        <taxon>Viruses</taxon>
        <taxon>Pandoravirus</taxon>
    </lineage>
</organism>
<dbReference type="KEGG" id="vg:23462774"/>
<evidence type="ECO:0000313" key="3">
    <source>
        <dbReference type="Proteomes" id="UP000202511"/>
    </source>
</evidence>
<sequence length="274" mass="28962">MRQKNFAFYSCPPAPKQTHATSTKQNLDQKQIASASALSTLPAMKTATTRTATTTTCSAVAAVLVVLAILACTMPAVSAVYTPTGSPTISVGDTFAIYSAYHHSFCHWDAPDPQMIHDWENLKCNVGANDLAQATRFVMTSPYPRQVCGRIPMSPYNISVSFGVKYQVCGAPDPLYTCAMIPVVGNAHLINCGATGADNPVQASFLLTNTAPPLYGVDGWLHGGETPVAITSAYTGGTCGVDWAFGKILCPHPLSAGASVFHLIPVDPVPDHEC</sequence>
<reference evidence="2 3" key="1">
    <citation type="journal article" date="2015" name="Parasitol. Res.">
        <title>Viruses in close associations with free-living amoebae.</title>
        <authorList>
            <person name="Scheid P."/>
        </authorList>
    </citation>
    <scope>NUCLEOTIDE SEQUENCE [LARGE SCALE GENOMIC DNA]</scope>
    <source>
        <strain evidence="2">KlaHel</strain>
    </source>
</reference>
<dbReference type="EMBL" id="KP136319">
    <property type="protein sequence ID" value="AJF97857.1"/>
    <property type="molecule type" value="Genomic_DNA"/>
</dbReference>
<accession>A0A0B5JDP8</accession>
<evidence type="ECO:0000256" key="1">
    <source>
        <dbReference type="SAM" id="Phobius"/>
    </source>
</evidence>
<keyword evidence="1" id="KW-0472">Membrane</keyword>
<keyword evidence="1" id="KW-0812">Transmembrane</keyword>
<keyword evidence="1" id="KW-1133">Transmembrane helix</keyword>
<protein>
    <submittedName>
        <fullName evidence="2">Uncharacterized protein</fullName>
    </submittedName>
</protein>
<dbReference type="Proteomes" id="UP000202511">
    <property type="component" value="Segment"/>
</dbReference>